<reference evidence="4" key="1">
    <citation type="journal article" date="2019" name="Int. J. Syst. Evol. Microbiol.">
        <title>The Global Catalogue of Microorganisms (GCM) 10K type strain sequencing project: providing services to taxonomists for standard genome sequencing and annotation.</title>
        <authorList>
            <consortium name="The Broad Institute Genomics Platform"/>
            <consortium name="The Broad Institute Genome Sequencing Center for Infectious Disease"/>
            <person name="Wu L."/>
            <person name="Ma J."/>
        </authorList>
    </citation>
    <scope>NUCLEOTIDE SEQUENCE [LARGE SCALE GENOMIC DNA]</scope>
    <source>
        <strain evidence="4">JCM 18081</strain>
    </source>
</reference>
<accession>A0ABP9BTQ2</accession>
<evidence type="ECO:0000256" key="2">
    <source>
        <dbReference type="SAM" id="Phobius"/>
    </source>
</evidence>
<keyword evidence="2" id="KW-0472">Membrane</keyword>
<feature type="transmembrane region" description="Helical" evidence="2">
    <location>
        <begin position="6"/>
        <end position="25"/>
    </location>
</feature>
<proteinExistence type="predicted"/>
<name>A0ABP9BTQ2_9ACTN</name>
<comment type="caution">
    <text evidence="3">The sequence shown here is derived from an EMBL/GenBank/DDBJ whole genome shotgun (WGS) entry which is preliminary data.</text>
</comment>
<dbReference type="RefSeq" id="WP_345620016.1">
    <property type="nucleotide sequence ID" value="NZ_BAABIG010000024.1"/>
</dbReference>
<dbReference type="EMBL" id="BAABIG010000024">
    <property type="protein sequence ID" value="GAA4799479.1"/>
    <property type="molecule type" value="Genomic_DNA"/>
</dbReference>
<protein>
    <submittedName>
        <fullName evidence="3">Uncharacterized protein</fullName>
    </submittedName>
</protein>
<feature type="coiled-coil region" evidence="1">
    <location>
        <begin position="51"/>
        <end position="78"/>
    </location>
</feature>
<keyword evidence="2" id="KW-1133">Transmembrane helix</keyword>
<sequence>MTPDVNTVASLLGTIATGGLAAWAARSAKRTTRQESRDDFLAVTEQQGKAILRLEARVQRQETEAEKQRERISDQDEAIGWLLHRVRSLVSHIKKAGLEPPPAEPMSERARLYIHHIDV</sequence>
<keyword evidence="2" id="KW-0812">Transmembrane</keyword>
<dbReference type="Proteomes" id="UP001501265">
    <property type="component" value="Unassembled WGS sequence"/>
</dbReference>
<evidence type="ECO:0000313" key="4">
    <source>
        <dbReference type="Proteomes" id="UP001501265"/>
    </source>
</evidence>
<gene>
    <name evidence="3" type="ORF">GCM10023220_29560</name>
</gene>
<organism evidence="3 4">
    <name type="scientific">Streptomyces ziwulingensis</name>
    <dbReference type="NCBI Taxonomy" id="1045501"/>
    <lineage>
        <taxon>Bacteria</taxon>
        <taxon>Bacillati</taxon>
        <taxon>Actinomycetota</taxon>
        <taxon>Actinomycetes</taxon>
        <taxon>Kitasatosporales</taxon>
        <taxon>Streptomycetaceae</taxon>
        <taxon>Streptomyces</taxon>
    </lineage>
</organism>
<evidence type="ECO:0000256" key="1">
    <source>
        <dbReference type="SAM" id="Coils"/>
    </source>
</evidence>
<evidence type="ECO:0000313" key="3">
    <source>
        <dbReference type="EMBL" id="GAA4799479.1"/>
    </source>
</evidence>
<keyword evidence="1" id="KW-0175">Coiled coil</keyword>
<keyword evidence="4" id="KW-1185">Reference proteome</keyword>